<proteinExistence type="predicted"/>
<protein>
    <submittedName>
        <fullName evidence="1">Uncharacterized protein</fullName>
    </submittedName>
</protein>
<organism evidence="1">
    <name type="scientific">Anguilla anguilla</name>
    <name type="common">European freshwater eel</name>
    <name type="synonym">Muraena anguilla</name>
    <dbReference type="NCBI Taxonomy" id="7936"/>
    <lineage>
        <taxon>Eukaryota</taxon>
        <taxon>Metazoa</taxon>
        <taxon>Chordata</taxon>
        <taxon>Craniata</taxon>
        <taxon>Vertebrata</taxon>
        <taxon>Euteleostomi</taxon>
        <taxon>Actinopterygii</taxon>
        <taxon>Neopterygii</taxon>
        <taxon>Teleostei</taxon>
        <taxon>Anguilliformes</taxon>
        <taxon>Anguillidae</taxon>
        <taxon>Anguilla</taxon>
    </lineage>
</organism>
<name>A0A0E9P883_ANGAN</name>
<reference evidence="1" key="2">
    <citation type="journal article" date="2015" name="Fish Shellfish Immunol.">
        <title>Early steps in the European eel (Anguilla anguilla)-Vibrio vulnificus interaction in the gills: Role of the RtxA13 toxin.</title>
        <authorList>
            <person name="Callol A."/>
            <person name="Pajuelo D."/>
            <person name="Ebbesson L."/>
            <person name="Teles M."/>
            <person name="MacKenzie S."/>
            <person name="Amaro C."/>
        </authorList>
    </citation>
    <scope>NUCLEOTIDE SEQUENCE</scope>
</reference>
<dbReference type="EMBL" id="GBXM01108484">
    <property type="protein sequence ID" value="JAH00093.1"/>
    <property type="molecule type" value="Transcribed_RNA"/>
</dbReference>
<accession>A0A0E9P883</accession>
<reference evidence="1" key="1">
    <citation type="submission" date="2014-11" db="EMBL/GenBank/DDBJ databases">
        <authorList>
            <person name="Amaro Gonzalez C."/>
        </authorList>
    </citation>
    <scope>NUCLEOTIDE SEQUENCE</scope>
</reference>
<dbReference type="AlphaFoldDB" id="A0A0E9P883"/>
<evidence type="ECO:0000313" key="1">
    <source>
        <dbReference type="EMBL" id="JAH00093.1"/>
    </source>
</evidence>
<sequence length="35" mass="4106">MTLVIVHNAQWSEDEVQSSRLLPIKSFKNPFFFPV</sequence>